<organism evidence="10 11">
    <name type="scientific">Microbacterium horticulturae</name>
    <dbReference type="NCBI Taxonomy" id="3028316"/>
    <lineage>
        <taxon>Bacteria</taxon>
        <taxon>Bacillati</taxon>
        <taxon>Actinomycetota</taxon>
        <taxon>Actinomycetes</taxon>
        <taxon>Micrococcales</taxon>
        <taxon>Microbacteriaceae</taxon>
        <taxon>Microbacterium</taxon>
    </lineage>
</organism>
<dbReference type="NCBIfam" id="TIGR01027">
    <property type="entry name" value="proB"/>
    <property type="match status" value="1"/>
</dbReference>
<keyword evidence="4 8" id="KW-0808">Transferase</keyword>
<accession>A0ABY8C1K7</accession>
<feature type="domain" description="Aspartate/glutamate/uridylate kinase" evidence="9">
    <location>
        <begin position="13"/>
        <end position="236"/>
    </location>
</feature>
<comment type="subcellular location">
    <subcellularLocation>
        <location evidence="8">Cytoplasm</location>
    </subcellularLocation>
</comment>
<keyword evidence="11" id="KW-1185">Reference proteome</keyword>
<reference evidence="10 11" key="1">
    <citation type="submission" date="2023-03" db="EMBL/GenBank/DDBJ databases">
        <title>Genome sequence of Microbacterium sp. KACC 23027.</title>
        <authorList>
            <person name="Kim S."/>
            <person name="Heo J."/>
            <person name="Kwon S.-W."/>
        </authorList>
    </citation>
    <scope>NUCLEOTIDE SEQUENCE [LARGE SCALE GENOMIC DNA]</scope>
    <source>
        <strain evidence="10 11">KACC 23027</strain>
    </source>
</reference>
<proteinExistence type="inferred from homology"/>
<dbReference type="InterPro" id="IPR011529">
    <property type="entry name" value="Glu_5kinase"/>
</dbReference>
<dbReference type="Gene3D" id="3.40.1160.10">
    <property type="entry name" value="Acetylglutamate kinase-like"/>
    <property type="match status" value="1"/>
</dbReference>
<evidence type="ECO:0000259" key="9">
    <source>
        <dbReference type="Pfam" id="PF00696"/>
    </source>
</evidence>
<dbReference type="PANTHER" id="PTHR43654">
    <property type="entry name" value="GLUTAMATE 5-KINASE"/>
    <property type="match status" value="1"/>
</dbReference>
<keyword evidence="1 8" id="KW-0963">Cytoplasm</keyword>
<dbReference type="HAMAP" id="MF_00456">
    <property type="entry name" value="ProB"/>
    <property type="match status" value="1"/>
</dbReference>
<protein>
    <recommendedName>
        <fullName evidence="8">Glutamate 5-kinase</fullName>
        <ecNumber evidence="8">2.7.2.11</ecNumber>
    </recommendedName>
    <alternativeName>
        <fullName evidence="8">Gamma-glutamyl kinase</fullName>
        <shortName evidence="8">GK</shortName>
    </alternativeName>
</protein>
<evidence type="ECO:0000256" key="8">
    <source>
        <dbReference type="HAMAP-Rule" id="MF_00456"/>
    </source>
</evidence>
<gene>
    <name evidence="8 10" type="primary">proB</name>
    <name evidence="10" type="ORF">PU630_07210</name>
</gene>
<comment type="caution">
    <text evidence="8">Lacks conserved residue(s) required for the propagation of feature annotation.</text>
</comment>
<keyword evidence="7 8" id="KW-0067">ATP-binding</keyword>
<evidence type="ECO:0000256" key="6">
    <source>
        <dbReference type="ARBA" id="ARBA00022777"/>
    </source>
</evidence>
<dbReference type="Pfam" id="PF00696">
    <property type="entry name" value="AA_kinase"/>
    <property type="match status" value="1"/>
</dbReference>
<dbReference type="EC" id="2.7.2.11" evidence="8"/>
<feature type="binding site" evidence="8">
    <location>
        <position position="17"/>
    </location>
    <ligand>
        <name>ATP</name>
        <dbReference type="ChEBI" id="CHEBI:30616"/>
    </ligand>
</feature>
<dbReference type="EMBL" id="CP119108">
    <property type="protein sequence ID" value="WEG10330.1"/>
    <property type="molecule type" value="Genomic_DNA"/>
</dbReference>
<dbReference type="RefSeq" id="WP_275279685.1">
    <property type="nucleotide sequence ID" value="NZ_CP119108.1"/>
</dbReference>
<feature type="binding site" evidence="8">
    <location>
        <position position="152"/>
    </location>
    <ligand>
        <name>substrate</name>
    </ligand>
</feature>
<evidence type="ECO:0000256" key="1">
    <source>
        <dbReference type="ARBA" id="ARBA00022490"/>
    </source>
</evidence>
<keyword evidence="6 8" id="KW-0418">Kinase</keyword>
<comment type="catalytic activity">
    <reaction evidence="8">
        <text>L-glutamate + ATP = L-glutamyl 5-phosphate + ADP</text>
        <dbReference type="Rhea" id="RHEA:14877"/>
        <dbReference type="ChEBI" id="CHEBI:29985"/>
        <dbReference type="ChEBI" id="CHEBI:30616"/>
        <dbReference type="ChEBI" id="CHEBI:58274"/>
        <dbReference type="ChEBI" id="CHEBI:456216"/>
        <dbReference type="EC" id="2.7.2.11"/>
    </reaction>
</comment>
<dbReference type="PANTHER" id="PTHR43654:SF1">
    <property type="entry name" value="ISOPENTENYL PHOSPHATE KINASE"/>
    <property type="match status" value="1"/>
</dbReference>
<evidence type="ECO:0000256" key="7">
    <source>
        <dbReference type="ARBA" id="ARBA00022840"/>
    </source>
</evidence>
<evidence type="ECO:0000256" key="5">
    <source>
        <dbReference type="ARBA" id="ARBA00022741"/>
    </source>
</evidence>
<keyword evidence="3 8" id="KW-0641">Proline biosynthesis</keyword>
<dbReference type="InterPro" id="IPR005715">
    <property type="entry name" value="Glu_5kinase/COase_Synthase"/>
</dbReference>
<feature type="binding site" evidence="8">
    <location>
        <position position="140"/>
    </location>
    <ligand>
        <name>substrate</name>
    </ligand>
</feature>
<dbReference type="PRINTS" id="PR00474">
    <property type="entry name" value="GLU5KINASE"/>
</dbReference>
<dbReference type="GO" id="GO:0004349">
    <property type="term" value="F:glutamate 5-kinase activity"/>
    <property type="evidence" value="ECO:0007669"/>
    <property type="project" value="UniProtKB-EC"/>
</dbReference>
<keyword evidence="5 8" id="KW-0547">Nucleotide-binding</keyword>
<evidence type="ECO:0000313" key="10">
    <source>
        <dbReference type="EMBL" id="WEG10330.1"/>
    </source>
</evidence>
<evidence type="ECO:0000313" key="11">
    <source>
        <dbReference type="Proteomes" id="UP001214553"/>
    </source>
</evidence>
<dbReference type="InterPro" id="IPR041739">
    <property type="entry name" value="G5K_ProB"/>
</dbReference>
<feature type="binding site" evidence="8">
    <location>
        <begin position="172"/>
        <end position="173"/>
    </location>
    <ligand>
        <name>ATP</name>
        <dbReference type="ChEBI" id="CHEBI:30616"/>
    </ligand>
</feature>
<dbReference type="CDD" id="cd04242">
    <property type="entry name" value="AAK_G5K_ProB"/>
    <property type="match status" value="1"/>
</dbReference>
<dbReference type="Proteomes" id="UP001214553">
    <property type="component" value="Chromosome"/>
</dbReference>
<comment type="function">
    <text evidence="8">Catalyzes the transfer of a phosphate group to glutamate to form L-glutamate 5-phosphate.</text>
</comment>
<comment type="pathway">
    <text evidence="8">Amino-acid biosynthesis; L-proline biosynthesis; L-glutamate 5-semialdehyde from L-glutamate: step 1/2.</text>
</comment>
<evidence type="ECO:0000256" key="2">
    <source>
        <dbReference type="ARBA" id="ARBA00022605"/>
    </source>
</evidence>
<dbReference type="InterPro" id="IPR036393">
    <property type="entry name" value="AceGlu_kinase-like_sf"/>
</dbReference>
<keyword evidence="2 8" id="KW-0028">Amino-acid biosynthesis</keyword>
<dbReference type="PIRSF" id="PIRSF000729">
    <property type="entry name" value="GK"/>
    <property type="match status" value="1"/>
</dbReference>
<comment type="similarity">
    <text evidence="8">Belongs to the glutamate 5-kinase family.</text>
</comment>
<feature type="binding site" evidence="8">
    <location>
        <position position="53"/>
    </location>
    <ligand>
        <name>substrate</name>
    </ligand>
</feature>
<evidence type="ECO:0000256" key="4">
    <source>
        <dbReference type="ARBA" id="ARBA00022679"/>
    </source>
</evidence>
<name>A0ABY8C1K7_9MICO</name>
<sequence length="287" mass="29298">MTPLRADLPTARRVVVKVGSSSVSGDAAANIPPLVAALAAAHGRGTEVVLVSSGAIATGMPYLQLNSRPTDLATQQAAAAVGQNVLIYRYQAAMREYGIVAGQVLLTAGDLEDRTPRSNAKRAMERLLGLRILPIVNENDTVATHEIRFGDNDRLAALVARLIRADALVLLSDIEALYTAPPDQPGAQPIDQVAFGQDLAGFEFGSVVVNSVGTGGAATKVSAARLAAASGIGTLVTRADLIGQALEGQTIGTWFAPNPSPPESTLTGALAVMSQSVAAGSGASPAG</sequence>
<dbReference type="InterPro" id="IPR001048">
    <property type="entry name" value="Asp/Glu/Uridylate_kinase"/>
</dbReference>
<dbReference type="SUPFAM" id="SSF53633">
    <property type="entry name" value="Carbamate kinase-like"/>
    <property type="match status" value="1"/>
</dbReference>
<dbReference type="InterPro" id="IPR001057">
    <property type="entry name" value="Glu/AcGlu_kinase"/>
</dbReference>
<evidence type="ECO:0000256" key="3">
    <source>
        <dbReference type="ARBA" id="ARBA00022650"/>
    </source>
</evidence>